<accession>A0A383RJF6</accession>
<dbReference type="EMBL" id="LS992241">
    <property type="protein sequence ID" value="SYX87175.1"/>
    <property type="molecule type" value="Genomic_DNA"/>
</dbReference>
<evidence type="ECO:0000313" key="3">
    <source>
        <dbReference type="Proteomes" id="UP000304148"/>
    </source>
</evidence>
<evidence type="ECO:0000313" key="2">
    <source>
        <dbReference type="EMBL" id="SYX87175.1"/>
    </source>
</evidence>
<name>A0A383RJF6_PAEAL</name>
<organism evidence="2 3">
    <name type="scientific">Paenibacillus alvei</name>
    <name type="common">Bacillus alvei</name>
    <dbReference type="NCBI Taxonomy" id="44250"/>
    <lineage>
        <taxon>Bacteria</taxon>
        <taxon>Bacillati</taxon>
        <taxon>Bacillota</taxon>
        <taxon>Bacilli</taxon>
        <taxon>Bacillales</taxon>
        <taxon>Paenibacillaceae</taxon>
        <taxon>Paenibacillus</taxon>
    </lineage>
</organism>
<proteinExistence type="predicted"/>
<reference evidence="3" key="1">
    <citation type="submission" date="2018-08" db="EMBL/GenBank/DDBJ databases">
        <authorList>
            <person name="Chevrot R."/>
        </authorList>
    </citation>
    <scope>NUCLEOTIDE SEQUENCE [LARGE SCALE GENOMIC DNA]</scope>
</reference>
<evidence type="ECO:0000256" key="1">
    <source>
        <dbReference type="SAM" id="MobiDB-lite"/>
    </source>
</evidence>
<sequence>MQAIHTTGKNIDRRMMGEEGEADGSVHDISSNRYSRGEVCPACTRGLWTRDGLR</sequence>
<dbReference type="Proteomes" id="UP000304148">
    <property type="component" value="Chromosome"/>
</dbReference>
<gene>
    <name evidence="2" type="ORF">PBLR_15605</name>
</gene>
<feature type="region of interest" description="Disordered" evidence="1">
    <location>
        <begin position="1"/>
        <end position="31"/>
    </location>
</feature>
<protein>
    <submittedName>
        <fullName evidence="2">Uncharacterized protein</fullName>
    </submittedName>
</protein>
<dbReference type="AlphaFoldDB" id="A0A383RJF6"/>